<feature type="repeat" description="ANK" evidence="1">
    <location>
        <begin position="691"/>
        <end position="723"/>
    </location>
</feature>
<keyword evidence="1" id="KW-0040">ANK repeat</keyword>
<comment type="caution">
    <text evidence="2">The sequence shown here is derived from an EMBL/GenBank/DDBJ whole genome shotgun (WGS) entry which is preliminary data.</text>
</comment>
<keyword evidence="3" id="KW-1185">Reference proteome</keyword>
<organism evidence="2 3">
    <name type="scientific">Hymenoscyphus albidus</name>
    <dbReference type="NCBI Taxonomy" id="595503"/>
    <lineage>
        <taxon>Eukaryota</taxon>
        <taxon>Fungi</taxon>
        <taxon>Dikarya</taxon>
        <taxon>Ascomycota</taxon>
        <taxon>Pezizomycotina</taxon>
        <taxon>Leotiomycetes</taxon>
        <taxon>Helotiales</taxon>
        <taxon>Helotiaceae</taxon>
        <taxon>Hymenoscyphus</taxon>
    </lineage>
</organism>
<evidence type="ECO:0000313" key="2">
    <source>
        <dbReference type="EMBL" id="CAG8979376.1"/>
    </source>
</evidence>
<dbReference type="PANTHER" id="PTHR10039">
    <property type="entry name" value="AMELOGENIN"/>
    <property type="match status" value="1"/>
</dbReference>
<dbReference type="PROSITE" id="PS50088">
    <property type="entry name" value="ANK_REPEAT"/>
    <property type="match status" value="2"/>
</dbReference>
<accession>A0A9N9LVK5</accession>
<reference evidence="2" key="1">
    <citation type="submission" date="2021-07" db="EMBL/GenBank/DDBJ databases">
        <authorList>
            <person name="Durling M."/>
        </authorList>
    </citation>
    <scope>NUCLEOTIDE SEQUENCE</scope>
</reference>
<dbReference type="PROSITE" id="PS50297">
    <property type="entry name" value="ANK_REP_REGION"/>
    <property type="match status" value="1"/>
</dbReference>
<feature type="repeat" description="ANK" evidence="1">
    <location>
        <begin position="724"/>
        <end position="756"/>
    </location>
</feature>
<evidence type="ECO:0000313" key="3">
    <source>
        <dbReference type="Proteomes" id="UP000701801"/>
    </source>
</evidence>
<dbReference type="SUPFAM" id="SSF48403">
    <property type="entry name" value="Ankyrin repeat"/>
    <property type="match status" value="1"/>
</dbReference>
<dbReference type="Gene3D" id="1.25.40.20">
    <property type="entry name" value="Ankyrin repeat-containing domain"/>
    <property type="match status" value="2"/>
</dbReference>
<evidence type="ECO:0000256" key="1">
    <source>
        <dbReference type="PROSITE-ProRule" id="PRU00023"/>
    </source>
</evidence>
<dbReference type="Pfam" id="PF12796">
    <property type="entry name" value="Ank_2"/>
    <property type="match status" value="1"/>
</dbReference>
<dbReference type="InterPro" id="IPR036770">
    <property type="entry name" value="Ankyrin_rpt-contain_sf"/>
</dbReference>
<dbReference type="Proteomes" id="UP000701801">
    <property type="component" value="Unassembled WGS sequence"/>
</dbReference>
<proteinExistence type="predicted"/>
<dbReference type="PANTHER" id="PTHR10039:SF16">
    <property type="entry name" value="GPI INOSITOL-DEACYLASE"/>
    <property type="match status" value="1"/>
</dbReference>
<dbReference type="InterPro" id="IPR002110">
    <property type="entry name" value="Ankyrin_rpt"/>
</dbReference>
<gene>
    <name evidence="2" type="ORF">HYALB_00002502</name>
</gene>
<dbReference type="Pfam" id="PF00023">
    <property type="entry name" value="Ank"/>
    <property type="match status" value="1"/>
</dbReference>
<evidence type="ECO:0008006" key="4">
    <source>
        <dbReference type="Google" id="ProtNLM"/>
    </source>
</evidence>
<dbReference type="OrthoDB" id="194358at2759"/>
<dbReference type="EMBL" id="CAJVRM010000307">
    <property type="protein sequence ID" value="CAG8979376.1"/>
    <property type="molecule type" value="Genomic_DNA"/>
</dbReference>
<sequence length="808" mass="92118">MKVLSEGADGTFRWVSCQMDYLCECSNDRERREALTKLPPDLPSSYERVLERVNRSSKQNQVLVLRTLNRIVYANEPLTTTQLLQALAVNKGERSFDSSAMTTEEELLNWCSSLVRRNRLSSRLELAHFTVKEFLLAINPDETPDLSEYRLSNGHTILAEVSIGFLRCELFDTLHISSVDPIIWASMENVTVDSCVPWVEFEKMFPFFLHAAHYWHLYVLRSTSREIEESALELFISEKPQFRLWTLLSYTRLSHRYASNIGSTEVSPDYVSDKASPLHWAASLGLSHICQNLILDFADVNQDPGCGTPLFHALLGIPEAVTARSSLMRHHRSSCLQDFDASPKIETAELLLEAGAVKTQLEFEDGPVSVLVVALYLYNPIRGSPSPVKILLDWGYTFSLEDISYIMDVGRDMSSLALAVTEHIGSHLGYYIQPEAHLKYFQLLLHVLASKEPDEMIEEEQLTQIFETNFEEIFPGFDGQRLNRTLREGPESNEVKLFRVLCAVIRMLEENPQTSKKIIQKSLTSVIVARNLTGFCTILESNEYLDVAFVLKPRRGVTFLRMMSWYYSQGDQLSFAHRSLCKRVFDILIARKANVTLADNQGIPPLDVVIEHVGIETFELFWRCHSIIDYLQSLDRENFMDRVSDLMRFAILAGNTKVADFFSWTVFSRESRFEQQQSMRKENSFNVKNNGNLTPLAIAVQCKNIFAMQLLLEAGADPNITVASEQTALHIACQLGDQEVSYLLIDYGSDVSQKDSEGLTPAEVALKYGYPDLATTIHQRSLSSYEPRRHWVRDVMAEYYRKIKSEAM</sequence>
<name>A0A9N9LVK5_9HELO</name>
<dbReference type="AlphaFoldDB" id="A0A9N9LVK5"/>
<dbReference type="SMART" id="SM00248">
    <property type="entry name" value="ANK"/>
    <property type="match status" value="4"/>
</dbReference>
<protein>
    <recommendedName>
        <fullName evidence="4">Ankyrin</fullName>
    </recommendedName>
</protein>